<protein>
    <recommendedName>
        <fullName evidence="3">Tryptophan synthase beta chain-like PALP domain-containing protein</fullName>
    </recommendedName>
</protein>
<dbReference type="EMBL" id="CP015583">
    <property type="protein sequence ID" value="APT57910.1"/>
    <property type="molecule type" value="Genomic_DNA"/>
</dbReference>
<dbReference type="RefSeq" id="WP_075798722.1">
    <property type="nucleotide sequence ID" value="NZ_CP015583.1"/>
</dbReference>
<evidence type="ECO:0000256" key="1">
    <source>
        <dbReference type="ARBA" id="ARBA00001933"/>
    </source>
</evidence>
<dbReference type="Pfam" id="PF00291">
    <property type="entry name" value="PALP"/>
    <property type="match status" value="1"/>
</dbReference>
<dbReference type="Gene3D" id="3.40.50.1100">
    <property type="match status" value="2"/>
</dbReference>
<dbReference type="STRING" id="257708.RGI145_13080"/>
<dbReference type="PANTHER" id="PTHR42937">
    <property type="match status" value="1"/>
</dbReference>
<gene>
    <name evidence="4" type="ORF">RGI145_13080</name>
</gene>
<comment type="cofactor">
    <cofactor evidence="1">
        <name>pyridoxal 5'-phosphate</name>
        <dbReference type="ChEBI" id="CHEBI:597326"/>
    </cofactor>
</comment>
<dbReference type="Proteomes" id="UP000185494">
    <property type="component" value="Chromosome 1"/>
</dbReference>
<organism evidence="4 5">
    <name type="scientific">Roseomonas gilardii</name>
    <dbReference type="NCBI Taxonomy" id="257708"/>
    <lineage>
        <taxon>Bacteria</taxon>
        <taxon>Pseudomonadati</taxon>
        <taxon>Pseudomonadota</taxon>
        <taxon>Alphaproteobacteria</taxon>
        <taxon>Acetobacterales</taxon>
        <taxon>Roseomonadaceae</taxon>
        <taxon>Roseomonas</taxon>
    </lineage>
</organism>
<dbReference type="KEGG" id="rgi:RGI145_13080"/>
<dbReference type="PANTHER" id="PTHR42937:SF1">
    <property type="entry name" value="DIAMINOPROPIONATE AMMONIA-LYASE"/>
    <property type="match status" value="1"/>
</dbReference>
<dbReference type="AlphaFoldDB" id="A0A1L7AGR5"/>
<evidence type="ECO:0000313" key="4">
    <source>
        <dbReference type="EMBL" id="APT57910.1"/>
    </source>
</evidence>
<dbReference type="SUPFAM" id="SSF53686">
    <property type="entry name" value="Tryptophan synthase beta subunit-like PLP-dependent enzymes"/>
    <property type="match status" value="1"/>
</dbReference>
<dbReference type="InterPro" id="IPR001926">
    <property type="entry name" value="TrpB-like_PALP"/>
</dbReference>
<keyword evidence="2" id="KW-0663">Pyridoxal phosphate</keyword>
<dbReference type="eggNOG" id="COG1171">
    <property type="taxonomic scope" value="Bacteria"/>
</dbReference>
<accession>A0A1L7AGR5</accession>
<sequence length="377" mass="38194">MSAPASLRCLVNPRPGIPGLVTLPEGGWRRARAAIMAWPGHAPAPPIDLPEPAAALGLAALHWKEAGRHAGPGGEVRGAEVLGAAYAVQRLLSAELARRGVARAAEAPELESGRLAEATRGITLASGPDAGFALAVAWGARRFHARCVALLPPDSLPAWREALVHQGAEVLECPAGPAGSGCTVRDAARRAEAEGWIFLSDHSWPGQTEVARDVMQGCRLAAEEAFSALPAPPSHVFVPGGSGALAAAVAVQSRRLGGDAPRLVVVEAEGGELMRAAAAAWTGAGQGEAEGDVSLLAWGELERAAFACLAVPSEAVAGAGRSPPAGRAGADRAGERGEAVMAGLLLAARDPAARAALGLDAGSRVLAFGTGEPFAKP</sequence>
<reference evidence="4 5" key="1">
    <citation type="submission" date="2016-05" db="EMBL/GenBank/DDBJ databases">
        <title>Complete Genome and Methylome Analysis of Psychrotrophic Bacterial Isolates from Antarctic Lake Untersee.</title>
        <authorList>
            <person name="Fomenkov A."/>
            <person name="Akimov V.N."/>
            <person name="Vasilyeva L.V."/>
            <person name="Andersen D."/>
            <person name="Vincze T."/>
            <person name="Roberts R.J."/>
        </authorList>
    </citation>
    <scope>NUCLEOTIDE SEQUENCE [LARGE SCALE GENOMIC DNA]</scope>
    <source>
        <strain evidence="4 5">U14-5</strain>
    </source>
</reference>
<feature type="domain" description="Tryptophan synthase beta chain-like PALP" evidence="3">
    <location>
        <begin position="43"/>
        <end position="318"/>
    </location>
</feature>
<evidence type="ECO:0000256" key="2">
    <source>
        <dbReference type="ARBA" id="ARBA00022898"/>
    </source>
</evidence>
<proteinExistence type="predicted"/>
<dbReference type="InterPro" id="IPR036052">
    <property type="entry name" value="TrpB-like_PALP_sf"/>
</dbReference>
<evidence type="ECO:0000313" key="5">
    <source>
        <dbReference type="Proteomes" id="UP000185494"/>
    </source>
</evidence>
<name>A0A1L7AGR5_9PROT</name>
<evidence type="ECO:0000259" key="3">
    <source>
        <dbReference type="Pfam" id="PF00291"/>
    </source>
</evidence>